<keyword evidence="1" id="KW-1133">Transmembrane helix</keyword>
<accession>A0A2K2DHZ9</accession>
<keyword evidence="2" id="KW-0732">Signal</keyword>
<feature type="transmembrane region" description="Helical" evidence="1">
    <location>
        <begin position="37"/>
        <end position="55"/>
    </location>
</feature>
<dbReference type="EMBL" id="CM000880">
    <property type="protein sequence ID" value="PNT73902.1"/>
    <property type="molecule type" value="Genomic_DNA"/>
</dbReference>
<name>A0A2K2DHZ9_BRADI</name>
<reference evidence="4" key="3">
    <citation type="submission" date="2018-08" db="UniProtKB">
        <authorList>
            <consortium name="EnsemblPlants"/>
        </authorList>
    </citation>
    <scope>IDENTIFICATION</scope>
    <source>
        <strain evidence="4">cv. Bd21</strain>
    </source>
</reference>
<reference evidence="3" key="2">
    <citation type="submission" date="2017-06" db="EMBL/GenBank/DDBJ databases">
        <title>WGS assembly of Brachypodium distachyon.</title>
        <authorList>
            <consortium name="The International Brachypodium Initiative"/>
            <person name="Lucas S."/>
            <person name="Harmon-Smith M."/>
            <person name="Lail K."/>
            <person name="Tice H."/>
            <person name="Grimwood J."/>
            <person name="Bruce D."/>
            <person name="Barry K."/>
            <person name="Shu S."/>
            <person name="Lindquist E."/>
            <person name="Wang M."/>
            <person name="Pitluck S."/>
            <person name="Vogel J.P."/>
            <person name="Garvin D.F."/>
            <person name="Mockler T.C."/>
            <person name="Schmutz J."/>
            <person name="Rokhsar D."/>
            <person name="Bevan M.W."/>
        </authorList>
    </citation>
    <scope>NUCLEOTIDE SEQUENCE</scope>
    <source>
        <strain evidence="3">Bd21</strain>
    </source>
</reference>
<dbReference type="EnsemblPlants" id="PNT73902">
    <property type="protein sequence ID" value="PNT73902"/>
    <property type="gene ID" value="BRADI_1g03956v3"/>
</dbReference>
<organism evidence="3">
    <name type="scientific">Brachypodium distachyon</name>
    <name type="common">Purple false brome</name>
    <name type="synonym">Trachynia distachya</name>
    <dbReference type="NCBI Taxonomy" id="15368"/>
    <lineage>
        <taxon>Eukaryota</taxon>
        <taxon>Viridiplantae</taxon>
        <taxon>Streptophyta</taxon>
        <taxon>Embryophyta</taxon>
        <taxon>Tracheophyta</taxon>
        <taxon>Spermatophyta</taxon>
        <taxon>Magnoliopsida</taxon>
        <taxon>Liliopsida</taxon>
        <taxon>Poales</taxon>
        <taxon>Poaceae</taxon>
        <taxon>BOP clade</taxon>
        <taxon>Pooideae</taxon>
        <taxon>Stipodae</taxon>
        <taxon>Brachypodieae</taxon>
        <taxon>Brachypodium</taxon>
    </lineage>
</organism>
<feature type="signal peptide" evidence="2">
    <location>
        <begin position="1"/>
        <end position="16"/>
    </location>
</feature>
<sequence length="154" mass="17434">MLLCIFSYFLMFCTMAIDNIALTAVVPVLLHFDQRHCYCCSCLNSFWSATLYILHFSISMYAPLCATTMCTPCFLFACMVYLSLVFSGSSTLFVHRGANLFSFILLACAYFFSNLSYAVRERDGMCWEVGCAFEGLPPYEKQVFLAVPLLHSEC</sequence>
<dbReference type="Gramene" id="PNT73902">
    <property type="protein sequence ID" value="PNT73902"/>
    <property type="gene ID" value="BRADI_1g03956v3"/>
</dbReference>
<evidence type="ECO:0000313" key="4">
    <source>
        <dbReference type="EnsemblPlants" id="PNT73902"/>
    </source>
</evidence>
<dbReference type="Proteomes" id="UP000008810">
    <property type="component" value="Chromosome 1"/>
</dbReference>
<dbReference type="ExpressionAtlas" id="A0A2K2DHZ9">
    <property type="expression patterns" value="baseline"/>
</dbReference>
<reference evidence="3 4" key="1">
    <citation type="journal article" date="2010" name="Nature">
        <title>Genome sequencing and analysis of the model grass Brachypodium distachyon.</title>
        <authorList>
            <consortium name="International Brachypodium Initiative"/>
        </authorList>
    </citation>
    <scope>NUCLEOTIDE SEQUENCE [LARGE SCALE GENOMIC DNA]</scope>
    <source>
        <strain evidence="3 4">Bd21</strain>
    </source>
</reference>
<keyword evidence="1" id="KW-0472">Membrane</keyword>
<protein>
    <submittedName>
        <fullName evidence="3 4">Uncharacterized protein</fullName>
    </submittedName>
</protein>
<feature type="transmembrane region" description="Helical" evidence="1">
    <location>
        <begin position="98"/>
        <end position="119"/>
    </location>
</feature>
<dbReference type="Gramene" id="PNT73903">
    <property type="protein sequence ID" value="PNT73903"/>
    <property type="gene ID" value="BRADI_1g03956v3"/>
</dbReference>
<feature type="transmembrane region" description="Helical" evidence="1">
    <location>
        <begin position="6"/>
        <end position="30"/>
    </location>
</feature>
<gene>
    <name evidence="3" type="ORF">BRADI_1g03956v3</name>
</gene>
<keyword evidence="5" id="KW-1185">Reference proteome</keyword>
<proteinExistence type="predicted"/>
<evidence type="ECO:0000256" key="2">
    <source>
        <dbReference type="SAM" id="SignalP"/>
    </source>
</evidence>
<keyword evidence="1" id="KW-0812">Transmembrane</keyword>
<evidence type="ECO:0000256" key="1">
    <source>
        <dbReference type="SAM" id="Phobius"/>
    </source>
</evidence>
<dbReference type="EMBL" id="CM000880">
    <property type="protein sequence ID" value="PNT73903.1"/>
    <property type="molecule type" value="Genomic_DNA"/>
</dbReference>
<dbReference type="AlphaFoldDB" id="A0A2K2DHZ9"/>
<feature type="chain" id="PRO_5014294258" evidence="2">
    <location>
        <begin position="17"/>
        <end position="154"/>
    </location>
</feature>
<dbReference type="EnsemblPlants" id="PNT73903">
    <property type="protein sequence ID" value="PNT73903"/>
    <property type="gene ID" value="BRADI_1g03956v3"/>
</dbReference>
<evidence type="ECO:0000313" key="3">
    <source>
        <dbReference type="EMBL" id="PNT73903.1"/>
    </source>
</evidence>
<feature type="transmembrane region" description="Helical" evidence="1">
    <location>
        <begin position="61"/>
        <end position="86"/>
    </location>
</feature>
<evidence type="ECO:0000313" key="5">
    <source>
        <dbReference type="Proteomes" id="UP000008810"/>
    </source>
</evidence>